<sequence length="283" mass="30940">MLHNITYTSTYARQILSDSKTGTIHSVYRKTVNITLGNFLLALQTADSPISAISLITNLSASDMECLNLKPGMPVRIADCQIQIGIPADVIFSYSNVFRYNLKLNNIPPNFSINFLNEALKQALLDFPPIGFQPLFNNSDSMPDSIVLDIAEKYLADCTMLFQNKDYKKAAEKLSLLIGLGIGLTPSGDDFLCGTLAGFLLSGQSDSPFITFLHQEIQSHLKNTNDISGAFLSCALENQFSLPVVSLLKPDKHSIFDNFSKIGHSSGSDTLCGILYAIQLSLS</sequence>
<dbReference type="RefSeq" id="WP_132377780.1">
    <property type="nucleotide sequence ID" value="NZ_SLZZ01000001.1"/>
</dbReference>
<dbReference type="OrthoDB" id="4933449at2"/>
<dbReference type="EMBL" id="SLZZ01000001">
    <property type="protein sequence ID" value="TCS82630.1"/>
    <property type="molecule type" value="Genomic_DNA"/>
</dbReference>
<keyword evidence="2" id="KW-1185">Reference proteome</keyword>
<dbReference type="InterPro" id="IPR021530">
    <property type="entry name" value="AllH-like"/>
</dbReference>
<proteinExistence type="predicted"/>
<evidence type="ECO:0000313" key="1">
    <source>
        <dbReference type="EMBL" id="TCS82630.1"/>
    </source>
</evidence>
<dbReference type="Pfam" id="PF11392">
    <property type="entry name" value="AllH"/>
    <property type="match status" value="1"/>
</dbReference>
<reference evidence="1 2" key="1">
    <citation type="submission" date="2019-03" db="EMBL/GenBank/DDBJ databases">
        <title>Genomic Encyclopedia of Type Strains, Phase IV (KMG-IV): sequencing the most valuable type-strain genomes for metagenomic binning, comparative biology and taxonomic classification.</title>
        <authorList>
            <person name="Goeker M."/>
        </authorList>
    </citation>
    <scope>NUCLEOTIDE SEQUENCE [LARGE SCALE GENOMIC DNA]</scope>
    <source>
        <strain evidence="1 2">DSM 29489</strain>
    </source>
</reference>
<dbReference type="AlphaFoldDB" id="A0A4R3KGQ8"/>
<protein>
    <submittedName>
        <fullName evidence="1">Uncharacterized protein DUF2877</fullName>
    </submittedName>
</protein>
<accession>A0A4R3KGQ8</accession>
<evidence type="ECO:0000313" key="2">
    <source>
        <dbReference type="Proteomes" id="UP000295726"/>
    </source>
</evidence>
<name>A0A4R3KGQ8_9FIRM</name>
<dbReference type="Proteomes" id="UP000295726">
    <property type="component" value="Unassembled WGS sequence"/>
</dbReference>
<comment type="caution">
    <text evidence="1">The sequence shown here is derived from an EMBL/GenBank/DDBJ whole genome shotgun (WGS) entry which is preliminary data.</text>
</comment>
<organism evidence="1 2">
    <name type="scientific">Muricomes intestini</name>
    <dbReference type="NCBI Taxonomy" id="1796634"/>
    <lineage>
        <taxon>Bacteria</taxon>
        <taxon>Bacillati</taxon>
        <taxon>Bacillota</taxon>
        <taxon>Clostridia</taxon>
        <taxon>Lachnospirales</taxon>
        <taxon>Lachnospiraceae</taxon>
        <taxon>Muricomes</taxon>
    </lineage>
</organism>
<gene>
    <name evidence="1" type="ORF">EDD59_10129</name>
</gene>